<dbReference type="InterPro" id="IPR002347">
    <property type="entry name" value="SDR_fam"/>
</dbReference>
<dbReference type="Pfam" id="PF00106">
    <property type="entry name" value="adh_short"/>
    <property type="match status" value="1"/>
</dbReference>
<name>A0A1A9WTZ1_9MUSC</name>
<evidence type="ECO:0000256" key="2">
    <source>
        <dbReference type="ARBA" id="ARBA00023002"/>
    </source>
</evidence>
<keyword evidence="5" id="KW-1185">Reference proteome</keyword>
<sequence length="266" mass="29293">MECWRNCCAGVTGASSGIGAATVKYLLKASLKVVGLNYKVDCMEELRCSFANTLRSCLHIKKCDVSDIVSVNVAFDWIEKDLSAIHILINNAGVPTRGELLTMNINDMKRTLQTNFMVLINRILGHNVFNLAPGVKPFVNIYPMCKYVTVAMTEILRQEHRENKTPLKTAQGPTQDPQEPPQDTQGGFEGLEGLEGLNGLEGLQGFEAPEGPEGIEGPDCLGGLGLRAASMPDTLLKGIIDLIERFVNSENWMRNIENLEENKLWA</sequence>
<evidence type="ECO:0000313" key="5">
    <source>
        <dbReference type="Proteomes" id="UP000091820"/>
    </source>
</evidence>
<dbReference type="GO" id="GO:0016491">
    <property type="term" value="F:oxidoreductase activity"/>
    <property type="evidence" value="ECO:0007669"/>
    <property type="project" value="UniProtKB-KW"/>
</dbReference>
<evidence type="ECO:0000256" key="3">
    <source>
        <dbReference type="SAM" id="MobiDB-lite"/>
    </source>
</evidence>
<reference evidence="4" key="2">
    <citation type="submission" date="2020-05" db="UniProtKB">
        <authorList>
            <consortium name="EnsemblMetazoa"/>
        </authorList>
    </citation>
    <scope>IDENTIFICATION</scope>
    <source>
        <strain evidence="4">IAEA</strain>
    </source>
</reference>
<dbReference type="STRING" id="37001.A0A1A9WTZ1"/>
<dbReference type="AlphaFoldDB" id="A0A1A9WTZ1"/>
<organism evidence="4 5">
    <name type="scientific">Glossina brevipalpis</name>
    <dbReference type="NCBI Taxonomy" id="37001"/>
    <lineage>
        <taxon>Eukaryota</taxon>
        <taxon>Metazoa</taxon>
        <taxon>Ecdysozoa</taxon>
        <taxon>Arthropoda</taxon>
        <taxon>Hexapoda</taxon>
        <taxon>Insecta</taxon>
        <taxon>Pterygota</taxon>
        <taxon>Neoptera</taxon>
        <taxon>Endopterygota</taxon>
        <taxon>Diptera</taxon>
        <taxon>Brachycera</taxon>
        <taxon>Muscomorpha</taxon>
        <taxon>Hippoboscoidea</taxon>
        <taxon>Glossinidae</taxon>
        <taxon>Glossina</taxon>
    </lineage>
</organism>
<feature type="compositionally biased region" description="Low complexity" evidence="3">
    <location>
        <begin position="171"/>
        <end position="186"/>
    </location>
</feature>
<dbReference type="EnsemblMetazoa" id="GBRI031864-RA">
    <property type="protein sequence ID" value="GBRI031864-PA"/>
    <property type="gene ID" value="GBRI031864"/>
</dbReference>
<feature type="region of interest" description="Disordered" evidence="3">
    <location>
        <begin position="165"/>
        <end position="191"/>
    </location>
</feature>
<dbReference type="Proteomes" id="UP000091820">
    <property type="component" value="Unassembled WGS sequence"/>
</dbReference>
<comment type="similarity">
    <text evidence="1">Belongs to the short-chain dehydrogenases/reductases (SDR) family.</text>
</comment>
<evidence type="ECO:0000256" key="1">
    <source>
        <dbReference type="ARBA" id="ARBA00006484"/>
    </source>
</evidence>
<dbReference type="Gene3D" id="3.40.50.720">
    <property type="entry name" value="NAD(P)-binding Rossmann-like Domain"/>
    <property type="match status" value="1"/>
</dbReference>
<evidence type="ECO:0000313" key="4">
    <source>
        <dbReference type="EnsemblMetazoa" id="GBRI031864-PA"/>
    </source>
</evidence>
<keyword evidence="2" id="KW-0560">Oxidoreductase</keyword>
<protein>
    <submittedName>
        <fullName evidence="4">Uncharacterized protein</fullName>
    </submittedName>
</protein>
<dbReference type="SUPFAM" id="SSF51735">
    <property type="entry name" value="NAD(P)-binding Rossmann-fold domains"/>
    <property type="match status" value="1"/>
</dbReference>
<dbReference type="InterPro" id="IPR036291">
    <property type="entry name" value="NAD(P)-bd_dom_sf"/>
</dbReference>
<accession>A0A1A9WTZ1</accession>
<dbReference type="PRINTS" id="PR00081">
    <property type="entry name" value="GDHRDH"/>
</dbReference>
<proteinExistence type="inferred from homology"/>
<reference evidence="5" key="1">
    <citation type="submission" date="2014-03" db="EMBL/GenBank/DDBJ databases">
        <authorList>
            <person name="Aksoy S."/>
            <person name="Warren W."/>
            <person name="Wilson R.K."/>
        </authorList>
    </citation>
    <scope>NUCLEOTIDE SEQUENCE [LARGE SCALE GENOMIC DNA]</scope>
    <source>
        <strain evidence="5">IAEA</strain>
    </source>
</reference>
<dbReference type="PANTHER" id="PTHR43115">
    <property type="entry name" value="DEHYDROGENASE/REDUCTASE SDR FAMILY MEMBER 11"/>
    <property type="match status" value="1"/>
</dbReference>
<dbReference type="VEuPathDB" id="VectorBase:GBRI031864"/>
<dbReference type="PANTHER" id="PTHR43115:SF4">
    <property type="entry name" value="DEHYDROGENASE_REDUCTASE SDR FAMILY MEMBER 11"/>
    <property type="match status" value="1"/>
</dbReference>